<accession>A0A0E3Z9G5</accession>
<dbReference type="GO" id="GO:0016052">
    <property type="term" value="P:carbohydrate catabolic process"/>
    <property type="evidence" value="ECO:0007669"/>
    <property type="project" value="TreeGrafter"/>
</dbReference>
<dbReference type="EMBL" id="CP011280">
    <property type="protein sequence ID" value="AKC95061.1"/>
    <property type="molecule type" value="Genomic_DNA"/>
</dbReference>
<keyword evidence="2" id="KW-0378">Hydrolase</keyword>
<proteinExistence type="inferred from homology"/>
<organism evidence="5 6">
    <name type="scientific">Sneathia vaginalis</name>
    <dbReference type="NCBI Taxonomy" id="187101"/>
    <lineage>
        <taxon>Bacteria</taxon>
        <taxon>Fusobacteriati</taxon>
        <taxon>Fusobacteriota</taxon>
        <taxon>Fusobacteriia</taxon>
        <taxon>Fusobacteriales</taxon>
        <taxon>Leptotrichiaceae</taxon>
        <taxon>Sneathia</taxon>
    </lineage>
</organism>
<evidence type="ECO:0000256" key="2">
    <source>
        <dbReference type="ARBA" id="ARBA00022801"/>
    </source>
</evidence>
<dbReference type="SUPFAM" id="SSF51445">
    <property type="entry name" value="(Trans)glycosidases"/>
    <property type="match status" value="1"/>
</dbReference>
<evidence type="ECO:0000313" key="5">
    <source>
        <dbReference type="EMBL" id="AKC95061.1"/>
    </source>
</evidence>
<dbReference type="InterPro" id="IPR017853">
    <property type="entry name" value="GH"/>
</dbReference>
<dbReference type="PRINTS" id="PR00131">
    <property type="entry name" value="GLHYDRLASE1"/>
</dbReference>
<name>A0A0E3Z9G5_9FUSO</name>
<dbReference type="PANTHER" id="PTHR10353:SF139">
    <property type="entry name" value="6-PHOSPHO-BETA-GLUCOSIDASE GMUD"/>
    <property type="match status" value="1"/>
</dbReference>
<dbReference type="GO" id="GO:0005829">
    <property type="term" value="C:cytosol"/>
    <property type="evidence" value="ECO:0007669"/>
    <property type="project" value="TreeGrafter"/>
</dbReference>
<evidence type="ECO:0000256" key="1">
    <source>
        <dbReference type="ARBA" id="ARBA00010838"/>
    </source>
</evidence>
<protein>
    <submittedName>
        <fullName evidence="5">6-phospho-beta-glucosidase</fullName>
    </submittedName>
</protein>
<dbReference type="Pfam" id="PF00232">
    <property type="entry name" value="Glyco_hydro_1"/>
    <property type="match status" value="1"/>
</dbReference>
<dbReference type="RefSeq" id="WP_046328167.1">
    <property type="nucleotide sequence ID" value="NZ_CP011280.1"/>
</dbReference>
<evidence type="ECO:0000313" key="6">
    <source>
        <dbReference type="Proteomes" id="UP000033103"/>
    </source>
</evidence>
<evidence type="ECO:0000256" key="3">
    <source>
        <dbReference type="ARBA" id="ARBA00023295"/>
    </source>
</evidence>
<dbReference type="AlphaFoldDB" id="A0A0E3Z9G5"/>
<dbReference type="PATRIC" id="fig|1069640.6.peg.80"/>
<dbReference type="PANTHER" id="PTHR10353">
    <property type="entry name" value="GLYCOSYL HYDROLASE"/>
    <property type="match status" value="1"/>
</dbReference>
<keyword evidence="6" id="KW-1185">Reference proteome</keyword>
<dbReference type="Proteomes" id="UP000033103">
    <property type="component" value="Chromosome"/>
</dbReference>
<gene>
    <name evidence="5" type="ORF">VC03_00435</name>
</gene>
<sequence>MIKFKDGFFWGSSTSAEQSEGRLENDGKMLTVWDKFFSDSPYKFHDNIGPETTSTIYKHFKEDIKLLKQTGHTAYRTSISWARLIDDKGNINQKAVTFYNSYFSLLKENGIKVFVNLYHFDTPLYIQEKYNGFVQKETVKLYAKYAKTCFELFGDLVDSWFTFNEPIVSVECGYLLQYHYPLEVDSKKAVQVAYNIALASALAVKEFKKLNLKSKIGIILNITPSYPRSNNEFDVKAAHIADLFATNSFLDPCVKGEYSKDLVEILKKHDLLPSYTEEELKIIKENTVSFLGINYYQPLRVCAKANLPNDNAPFMPTYYYDSYVMPGRRINKYRGWEIYPHALYDIAKNIQNNYGNIEWFVAENGMGVEDESRFKKDGIIQDDYRIDFIKQHLVELHKAIEEGSNCKGYMHWTFIDCWSWLNAYKNRYGFIELDYNTQKRYIKKSGYWFKELSDNNGF</sequence>
<comment type="similarity">
    <text evidence="1 4">Belongs to the glycosyl hydrolase 1 family.</text>
</comment>
<dbReference type="FunFam" id="3.20.20.80:FF:000004">
    <property type="entry name" value="Beta-glucosidase 6-phospho-beta-glucosidase"/>
    <property type="match status" value="1"/>
</dbReference>
<dbReference type="STRING" id="187101.VC03_00435"/>
<dbReference type="OrthoDB" id="9765195at2"/>
<keyword evidence="3" id="KW-0326">Glycosidase</keyword>
<dbReference type="GO" id="GO:0008422">
    <property type="term" value="F:beta-glucosidase activity"/>
    <property type="evidence" value="ECO:0007669"/>
    <property type="project" value="TreeGrafter"/>
</dbReference>
<dbReference type="KEGG" id="sns:VC03_00435"/>
<dbReference type="Gene3D" id="3.20.20.80">
    <property type="entry name" value="Glycosidases"/>
    <property type="match status" value="1"/>
</dbReference>
<evidence type="ECO:0000256" key="4">
    <source>
        <dbReference type="RuleBase" id="RU003690"/>
    </source>
</evidence>
<dbReference type="InterPro" id="IPR001360">
    <property type="entry name" value="Glyco_hydro_1"/>
</dbReference>
<dbReference type="HOGENOM" id="CLU_001859_0_1_0"/>
<reference evidence="5 6" key="1">
    <citation type="journal article" date="2012" name="BMC Genomics">
        <title>Genomic sequence analysis and characterization of Sneathia amnii sp. nov.</title>
        <authorList>
            <consortium name="Vaginal Microbiome Consortium (additional members)"/>
            <person name="Harwich M.D.Jr."/>
            <person name="Serrano M.G."/>
            <person name="Fettweis J.M."/>
            <person name="Alves J.M."/>
            <person name="Reimers M.A."/>
            <person name="Buck G.A."/>
            <person name="Jefferson K.K."/>
        </authorList>
    </citation>
    <scope>NUCLEOTIDE SEQUENCE [LARGE SCALE GENOMIC DNA]</scope>
    <source>
        <strain evidence="5 6">SN35</strain>
    </source>
</reference>